<evidence type="ECO:0000313" key="4">
    <source>
        <dbReference type="Proteomes" id="UP000198809"/>
    </source>
</evidence>
<dbReference type="GO" id="GO:0008233">
    <property type="term" value="F:peptidase activity"/>
    <property type="evidence" value="ECO:0007669"/>
    <property type="project" value="InterPro"/>
</dbReference>
<dbReference type="OrthoDB" id="9799970at2"/>
<sequence length="235" mass="27157">MLTLEQVISKNESMFKNLNPAIEFAARKLIEKSFNRGVLIKIVQGYRTKQEQDDLYAQGRTKQGTIVTKVKGGMSYHNYGIAIDFAILINDGKDVSWNCEADFDNDKMADWMEVVEEAKKLGFLWGGDWRNFKDRPHFEMPFGLDEKDYFNGKRPSDKQIQAQIEYIKSLDIGEVKKDEKKDNDEVQTVKIIRTKDNTVLEGFLKDGKGYFPVDLLIENGIKVSWDNANKKYYIS</sequence>
<evidence type="ECO:0000313" key="3">
    <source>
        <dbReference type="EMBL" id="SEN52287.1"/>
    </source>
</evidence>
<dbReference type="InterPro" id="IPR009045">
    <property type="entry name" value="Zn_M74/Hedgehog-like"/>
</dbReference>
<evidence type="ECO:0000313" key="5">
    <source>
        <dbReference type="Proteomes" id="UP000683429"/>
    </source>
</evidence>
<dbReference type="InterPro" id="IPR039561">
    <property type="entry name" value="Peptidase_M15C"/>
</dbReference>
<dbReference type="CDD" id="cd14845">
    <property type="entry name" value="L-Ala-D-Glu_peptidase_like"/>
    <property type="match status" value="1"/>
</dbReference>
<dbReference type="Proteomes" id="UP000198809">
    <property type="component" value="Unassembled WGS sequence"/>
</dbReference>
<keyword evidence="5" id="KW-1185">Reference proteome</keyword>
<dbReference type="Gene3D" id="3.30.1380.10">
    <property type="match status" value="1"/>
</dbReference>
<dbReference type="RefSeq" id="WP_036588551.1">
    <property type="nucleotide sequence ID" value="NZ_CP076607.1"/>
</dbReference>
<organism evidence="3 4">
    <name type="scientific">Paenibacillus sophorae</name>
    <dbReference type="NCBI Taxonomy" id="1333845"/>
    <lineage>
        <taxon>Bacteria</taxon>
        <taxon>Bacillati</taxon>
        <taxon>Bacillota</taxon>
        <taxon>Bacilli</taxon>
        <taxon>Bacillales</taxon>
        <taxon>Paenibacillaceae</taxon>
        <taxon>Paenibacillus</taxon>
    </lineage>
</organism>
<dbReference type="EMBL" id="CP076607">
    <property type="protein sequence ID" value="QWU14472.1"/>
    <property type="molecule type" value="Genomic_DNA"/>
</dbReference>
<accession>A0A1H8H937</accession>
<dbReference type="PANTHER" id="PTHR34385:SF1">
    <property type="entry name" value="PEPTIDOGLYCAN L-ALANYL-D-GLUTAMATE ENDOPEPTIDASE CWLK"/>
    <property type="match status" value="1"/>
</dbReference>
<feature type="domain" description="Peptidase M15C" evidence="1">
    <location>
        <begin position="71"/>
        <end position="140"/>
    </location>
</feature>
<dbReference type="InterPro" id="IPR052179">
    <property type="entry name" value="DD-CPase-like"/>
</dbReference>
<dbReference type="PANTHER" id="PTHR34385">
    <property type="entry name" value="D-ALANYL-D-ALANINE CARBOXYPEPTIDASE"/>
    <property type="match status" value="1"/>
</dbReference>
<dbReference type="SUPFAM" id="SSF55166">
    <property type="entry name" value="Hedgehog/DD-peptidase"/>
    <property type="match status" value="1"/>
</dbReference>
<dbReference type="STRING" id="1333845.SAMN04487895_101782"/>
<name>A0A1H8H937_9BACL</name>
<dbReference type="AlphaFoldDB" id="A0A1H8H937"/>
<evidence type="ECO:0000313" key="2">
    <source>
        <dbReference type="EMBL" id="QWU14472.1"/>
    </source>
</evidence>
<dbReference type="Pfam" id="PF13539">
    <property type="entry name" value="Peptidase_M15_4"/>
    <property type="match status" value="1"/>
</dbReference>
<gene>
    <name evidence="2" type="ORF">KP014_21425</name>
    <name evidence="3" type="ORF">SAMN04487895_101782</name>
</gene>
<dbReference type="EMBL" id="FODH01000001">
    <property type="protein sequence ID" value="SEN52287.1"/>
    <property type="molecule type" value="Genomic_DNA"/>
</dbReference>
<proteinExistence type="predicted"/>
<protein>
    <submittedName>
        <fullName evidence="2">M15 family metallopeptidase</fullName>
    </submittedName>
    <submittedName>
        <fullName evidence="3">Peptidoglycan L-alanyl-D-glutamate endopeptidase CwlK</fullName>
    </submittedName>
</protein>
<evidence type="ECO:0000259" key="1">
    <source>
        <dbReference type="Pfam" id="PF13539"/>
    </source>
</evidence>
<dbReference type="Proteomes" id="UP000683429">
    <property type="component" value="Chromosome"/>
</dbReference>
<reference evidence="2 5" key="2">
    <citation type="submission" date="2021-06" db="EMBL/GenBank/DDBJ databases">
        <title>Whole genome sequence of Paenibacillus sophorae DSM23020 for comparative genomics.</title>
        <authorList>
            <person name="Kim M.-J."/>
            <person name="Lee G."/>
            <person name="Shin J.-H."/>
        </authorList>
    </citation>
    <scope>NUCLEOTIDE SEQUENCE [LARGE SCALE GENOMIC DNA]</scope>
    <source>
        <strain evidence="2 5">DSM 23020</strain>
    </source>
</reference>
<reference evidence="3 4" key="1">
    <citation type="submission" date="2016-10" db="EMBL/GenBank/DDBJ databases">
        <authorList>
            <person name="de Groot N.N."/>
        </authorList>
    </citation>
    <scope>NUCLEOTIDE SEQUENCE [LARGE SCALE GENOMIC DNA]</scope>
    <source>
        <strain evidence="3 4">CGMCC 1.10238</strain>
    </source>
</reference>